<dbReference type="EMBL" id="MU003825">
    <property type="protein sequence ID" value="KAF2718420.1"/>
    <property type="molecule type" value="Genomic_DNA"/>
</dbReference>
<name>A0A9P4Q2R6_9PEZI</name>
<feature type="transmembrane region" description="Helical" evidence="2">
    <location>
        <begin position="192"/>
        <end position="216"/>
    </location>
</feature>
<dbReference type="AlphaFoldDB" id="A0A9P4Q2R6"/>
<reference evidence="3" key="1">
    <citation type="journal article" date="2020" name="Stud. Mycol.">
        <title>101 Dothideomycetes genomes: a test case for predicting lifestyles and emergence of pathogens.</title>
        <authorList>
            <person name="Haridas S."/>
            <person name="Albert R."/>
            <person name="Binder M."/>
            <person name="Bloem J."/>
            <person name="Labutti K."/>
            <person name="Salamov A."/>
            <person name="Andreopoulos B."/>
            <person name="Baker S."/>
            <person name="Barry K."/>
            <person name="Bills G."/>
            <person name="Bluhm B."/>
            <person name="Cannon C."/>
            <person name="Castanera R."/>
            <person name="Culley D."/>
            <person name="Daum C."/>
            <person name="Ezra D."/>
            <person name="Gonzalez J."/>
            <person name="Henrissat B."/>
            <person name="Kuo A."/>
            <person name="Liang C."/>
            <person name="Lipzen A."/>
            <person name="Lutzoni F."/>
            <person name="Magnuson J."/>
            <person name="Mondo S."/>
            <person name="Nolan M."/>
            <person name="Ohm R."/>
            <person name="Pangilinan J."/>
            <person name="Park H.-J."/>
            <person name="Ramirez L."/>
            <person name="Alfaro M."/>
            <person name="Sun H."/>
            <person name="Tritt A."/>
            <person name="Yoshinaga Y."/>
            <person name="Zwiers L.-H."/>
            <person name="Turgeon B."/>
            <person name="Goodwin S."/>
            <person name="Spatafora J."/>
            <person name="Crous P."/>
            <person name="Grigoriev I."/>
        </authorList>
    </citation>
    <scope>NUCLEOTIDE SEQUENCE</scope>
    <source>
        <strain evidence="3">CBS 116435</strain>
    </source>
</reference>
<keyword evidence="2" id="KW-0812">Transmembrane</keyword>
<organism evidence="3 4">
    <name type="scientific">Polychaeton citri CBS 116435</name>
    <dbReference type="NCBI Taxonomy" id="1314669"/>
    <lineage>
        <taxon>Eukaryota</taxon>
        <taxon>Fungi</taxon>
        <taxon>Dikarya</taxon>
        <taxon>Ascomycota</taxon>
        <taxon>Pezizomycotina</taxon>
        <taxon>Dothideomycetes</taxon>
        <taxon>Dothideomycetidae</taxon>
        <taxon>Capnodiales</taxon>
        <taxon>Capnodiaceae</taxon>
        <taxon>Polychaeton</taxon>
    </lineage>
</organism>
<keyword evidence="2" id="KW-1133">Transmembrane helix</keyword>
<evidence type="ECO:0000313" key="3">
    <source>
        <dbReference type="EMBL" id="KAF2718420.1"/>
    </source>
</evidence>
<keyword evidence="4" id="KW-1185">Reference proteome</keyword>
<accession>A0A9P4Q2R6</accession>
<keyword evidence="2" id="KW-0472">Membrane</keyword>
<dbReference type="Proteomes" id="UP000799441">
    <property type="component" value="Unassembled WGS sequence"/>
</dbReference>
<comment type="caution">
    <text evidence="3">The sequence shown here is derived from an EMBL/GenBank/DDBJ whole genome shotgun (WGS) entry which is preliminary data.</text>
</comment>
<gene>
    <name evidence="3" type="ORF">K431DRAFT_314978</name>
</gene>
<proteinExistence type="predicted"/>
<sequence length="301" mass="31984">MSPVIRTTRTPIKTQTPITTGGFGNRIRRATSLDVDSETVVYLSSKTLTAIEASDESICETATLACIYPYSGDHEEIIVIPTPYGSSTDYEAYWLDDVTVPYSTTSTLYIYTVPSAPGYDPIIETPASTSPISTTSTARTTGTSTSTIISTDSSISYSSSTSSRGYDTFAVPISSPTGTSNTPIVDEPDKTISGGAVAGIVIGVVALLATIAYRLYRYKTQGRFFGKIGKAKPQNDPRIYEPVDTETLDDGGQVDRKVGVENAREVSSPKVIDAAAGTMSPPVEMNGSDEPIYVGKKSAKS</sequence>
<feature type="region of interest" description="Disordered" evidence="1">
    <location>
        <begin position="263"/>
        <end position="301"/>
    </location>
</feature>
<protein>
    <submittedName>
        <fullName evidence="3">Uncharacterized protein</fullName>
    </submittedName>
</protein>
<evidence type="ECO:0000313" key="4">
    <source>
        <dbReference type="Proteomes" id="UP000799441"/>
    </source>
</evidence>
<evidence type="ECO:0000256" key="2">
    <source>
        <dbReference type="SAM" id="Phobius"/>
    </source>
</evidence>
<evidence type="ECO:0000256" key="1">
    <source>
        <dbReference type="SAM" id="MobiDB-lite"/>
    </source>
</evidence>